<reference evidence="2 3" key="1">
    <citation type="submission" date="2019-06" db="EMBL/GenBank/DDBJ databases">
        <title>Lysobacter alkalisoli sp. nov. isolated from saline-alkali soil.</title>
        <authorList>
            <person name="Sun J.-Q."/>
            <person name="Xu L."/>
        </authorList>
    </citation>
    <scope>NUCLEOTIDE SEQUENCE [LARGE SCALE GENOMIC DNA]</scope>
    <source>
        <strain evidence="2 3">SJ-36</strain>
    </source>
</reference>
<dbReference type="RefSeq" id="WP_141624882.1">
    <property type="nucleotide sequence ID" value="NZ_CP041242.1"/>
</dbReference>
<dbReference type="OrthoDB" id="5966707at2"/>
<dbReference type="EMBL" id="CP041242">
    <property type="protein sequence ID" value="QDH71550.1"/>
    <property type="molecule type" value="Genomic_DNA"/>
</dbReference>
<evidence type="ECO:0000256" key="1">
    <source>
        <dbReference type="SAM" id="MobiDB-lite"/>
    </source>
</evidence>
<protein>
    <submittedName>
        <fullName evidence="2">Uncharacterized protein</fullName>
    </submittedName>
</protein>
<sequence>MSNVVQFLETMGRHPALLSDADYIRTVMDAGLDESSRDALLQRDAESLIHALDARSPMFCFSFVATPDGGKEQPLDDDREDEGVETPVEEPTPKEPE</sequence>
<dbReference type="KEGG" id="lyj:FKV23_16700"/>
<dbReference type="AlphaFoldDB" id="A0A514BW05"/>
<dbReference type="Proteomes" id="UP000317199">
    <property type="component" value="Chromosome"/>
</dbReference>
<evidence type="ECO:0000313" key="3">
    <source>
        <dbReference type="Proteomes" id="UP000317199"/>
    </source>
</evidence>
<feature type="compositionally biased region" description="Acidic residues" evidence="1">
    <location>
        <begin position="77"/>
        <end position="88"/>
    </location>
</feature>
<feature type="region of interest" description="Disordered" evidence="1">
    <location>
        <begin position="65"/>
        <end position="97"/>
    </location>
</feature>
<organism evidence="2 3">
    <name type="scientific">Marilutibacter alkalisoli</name>
    <dbReference type="NCBI Taxonomy" id="2591633"/>
    <lineage>
        <taxon>Bacteria</taxon>
        <taxon>Pseudomonadati</taxon>
        <taxon>Pseudomonadota</taxon>
        <taxon>Gammaproteobacteria</taxon>
        <taxon>Lysobacterales</taxon>
        <taxon>Lysobacteraceae</taxon>
        <taxon>Marilutibacter</taxon>
    </lineage>
</organism>
<accession>A0A514BW05</accession>
<evidence type="ECO:0000313" key="2">
    <source>
        <dbReference type="EMBL" id="QDH71550.1"/>
    </source>
</evidence>
<proteinExistence type="predicted"/>
<name>A0A514BW05_9GAMM</name>
<gene>
    <name evidence="2" type="ORF">FKV23_16700</name>
</gene>
<keyword evidence="3" id="KW-1185">Reference proteome</keyword>